<feature type="compositionally biased region" description="Basic and acidic residues" evidence="1">
    <location>
        <begin position="169"/>
        <end position="191"/>
    </location>
</feature>
<evidence type="ECO:0000259" key="2">
    <source>
        <dbReference type="Pfam" id="PF03364"/>
    </source>
</evidence>
<dbReference type="InterPro" id="IPR005031">
    <property type="entry name" value="COQ10_START"/>
</dbReference>
<dbReference type="CDD" id="cd07817">
    <property type="entry name" value="SRPBCC_8"/>
    <property type="match status" value="1"/>
</dbReference>
<accession>N1UYH0</accession>
<dbReference type="SUPFAM" id="SSF55961">
    <property type="entry name" value="Bet v1-like"/>
    <property type="match status" value="1"/>
</dbReference>
<dbReference type="InterPro" id="IPR047137">
    <property type="entry name" value="ORF3"/>
</dbReference>
<dbReference type="EMBL" id="ANPE02000073">
    <property type="protein sequence ID" value="EMY35436.1"/>
    <property type="molecule type" value="Genomic_DNA"/>
</dbReference>
<dbReference type="Proteomes" id="UP000010729">
    <property type="component" value="Unassembled WGS sequence"/>
</dbReference>
<gene>
    <name evidence="3" type="ORF">D477_004369</name>
</gene>
<dbReference type="OrthoDB" id="4945341at2"/>
<comment type="caution">
    <text evidence="3">The sequence shown here is derived from an EMBL/GenBank/DDBJ whole genome shotgun (WGS) entry which is preliminary data.</text>
</comment>
<dbReference type="AlphaFoldDB" id="N1UYH0"/>
<dbReference type="PANTHER" id="PTHR33824">
    <property type="entry name" value="POLYKETIDE CYCLASE/DEHYDRASE AND LIPID TRANSPORT SUPERFAMILY PROTEIN"/>
    <property type="match status" value="1"/>
</dbReference>
<feature type="region of interest" description="Disordered" evidence="1">
    <location>
        <begin position="156"/>
        <end position="226"/>
    </location>
</feature>
<evidence type="ECO:0000313" key="3">
    <source>
        <dbReference type="EMBL" id="EMY35436.1"/>
    </source>
</evidence>
<protein>
    <submittedName>
        <fullName evidence="3">Cyclase/dehydrase</fullName>
    </submittedName>
</protein>
<feature type="domain" description="Coenzyme Q-binding protein COQ10 START" evidence="2">
    <location>
        <begin position="15"/>
        <end position="105"/>
    </location>
</feature>
<dbReference type="Pfam" id="PF03364">
    <property type="entry name" value="Polyketide_cyc"/>
    <property type="match status" value="1"/>
</dbReference>
<dbReference type="PANTHER" id="PTHR33824:SF7">
    <property type="entry name" value="POLYKETIDE CYCLASE_DEHYDRASE AND LIPID TRANSPORT SUPERFAMILY PROTEIN"/>
    <property type="match status" value="1"/>
</dbReference>
<evidence type="ECO:0000313" key="4">
    <source>
        <dbReference type="Proteomes" id="UP000010729"/>
    </source>
</evidence>
<name>N1UYH0_9MICC</name>
<sequence>MALIEETVDVALDSNEAYKEWMRFESFGHVMRSVERVIKTSEGAHHWVVKVAGRHREFDTKITADEPGRRVGWEAVGQLPHTGTVLFTPLGERNTRLSVSIDWHPGSLVQKAGSAIGSDHREVRNELWRFKDYVEAGGSATHHWAPEHGLGSHDYYGGTMGGGFPPGRTELRDVPVQDPAARKDQPGEHGEMGTAHPRHRSPEAGRRPHGDVPEAARDPEGGATGR</sequence>
<dbReference type="Gene3D" id="3.30.530.20">
    <property type="match status" value="1"/>
</dbReference>
<proteinExistence type="predicted"/>
<keyword evidence="4" id="KW-1185">Reference proteome</keyword>
<reference evidence="3 4" key="1">
    <citation type="journal article" date="2013" name="Genome Announc.">
        <title>Draft Genome Sequence of Arthrobacter crystallopoietes Strain BAB-32, Revealing Genes for Bioremediation.</title>
        <authorList>
            <person name="Joshi M.N."/>
            <person name="Pandit A.S."/>
            <person name="Sharma A."/>
            <person name="Pandya R.V."/>
            <person name="Desai S.M."/>
            <person name="Saxena A.K."/>
            <person name="Bagatharia S.B."/>
        </authorList>
    </citation>
    <scope>NUCLEOTIDE SEQUENCE [LARGE SCALE GENOMIC DNA]</scope>
    <source>
        <strain evidence="3 4">BAB-32</strain>
    </source>
</reference>
<organism evidence="3 4">
    <name type="scientific">Arthrobacter crystallopoietes BAB-32</name>
    <dbReference type="NCBI Taxonomy" id="1246476"/>
    <lineage>
        <taxon>Bacteria</taxon>
        <taxon>Bacillati</taxon>
        <taxon>Actinomycetota</taxon>
        <taxon>Actinomycetes</taxon>
        <taxon>Micrococcales</taxon>
        <taxon>Micrococcaceae</taxon>
        <taxon>Crystallibacter</taxon>
    </lineage>
</organism>
<evidence type="ECO:0000256" key="1">
    <source>
        <dbReference type="SAM" id="MobiDB-lite"/>
    </source>
</evidence>
<feature type="compositionally biased region" description="Basic and acidic residues" evidence="1">
    <location>
        <begin position="200"/>
        <end position="220"/>
    </location>
</feature>
<dbReference type="RefSeq" id="WP_005267587.1">
    <property type="nucleotide sequence ID" value="NZ_ANPE02000073.1"/>
</dbReference>
<dbReference type="InterPro" id="IPR023393">
    <property type="entry name" value="START-like_dom_sf"/>
</dbReference>